<evidence type="ECO:0000313" key="3">
    <source>
        <dbReference type="Proteomes" id="UP000783213"/>
    </source>
</evidence>
<evidence type="ECO:0000259" key="1">
    <source>
        <dbReference type="Pfam" id="PF01425"/>
    </source>
</evidence>
<reference evidence="2 3" key="1">
    <citation type="journal article" date="2020" name="Genome Biol. Evol.">
        <title>Comparative genomics of Sclerotiniaceae.</title>
        <authorList>
            <person name="Valero Jimenez C.A."/>
            <person name="Steentjes M."/>
            <person name="Scholten O.E."/>
            <person name="Van Kan J.A.L."/>
        </authorList>
    </citation>
    <scope>NUCLEOTIDE SEQUENCE [LARGE SCALE GENOMIC DNA]</scope>
    <source>
        <strain evidence="2 3">B1</strain>
    </source>
</reference>
<dbReference type="Pfam" id="PF01425">
    <property type="entry name" value="Amidase"/>
    <property type="match status" value="1"/>
</dbReference>
<dbReference type="SUPFAM" id="SSF75304">
    <property type="entry name" value="Amidase signature (AS) enzymes"/>
    <property type="match status" value="1"/>
</dbReference>
<dbReference type="RefSeq" id="XP_038805672.1">
    <property type="nucleotide sequence ID" value="XM_038957880.1"/>
</dbReference>
<dbReference type="PANTHER" id="PTHR11895">
    <property type="entry name" value="TRANSAMIDASE"/>
    <property type="match status" value="1"/>
</dbReference>
<accession>A0ABQ7I920</accession>
<dbReference type="InterPro" id="IPR023631">
    <property type="entry name" value="Amidase_dom"/>
</dbReference>
<dbReference type="InterPro" id="IPR000120">
    <property type="entry name" value="Amidase"/>
</dbReference>
<dbReference type="Gene3D" id="3.90.1300.10">
    <property type="entry name" value="Amidase signature (AS) domain"/>
    <property type="match status" value="1"/>
</dbReference>
<dbReference type="InterPro" id="IPR036928">
    <property type="entry name" value="AS_sf"/>
</dbReference>
<protein>
    <recommendedName>
        <fullName evidence="1">Amidase domain-containing protein</fullName>
    </recommendedName>
</protein>
<dbReference type="EMBL" id="RCSX01000035">
    <property type="protein sequence ID" value="KAF7917154.1"/>
    <property type="molecule type" value="Genomic_DNA"/>
</dbReference>
<dbReference type="Proteomes" id="UP000783213">
    <property type="component" value="Unassembled WGS sequence"/>
</dbReference>
<keyword evidence="3" id="KW-1185">Reference proteome</keyword>
<dbReference type="GeneID" id="62237030"/>
<proteinExistence type="predicted"/>
<evidence type="ECO:0000313" key="2">
    <source>
        <dbReference type="EMBL" id="KAF7917154.1"/>
    </source>
</evidence>
<comment type="caution">
    <text evidence="2">The sequence shown here is derived from an EMBL/GenBank/DDBJ whole genome shotgun (WGS) entry which is preliminary data.</text>
</comment>
<feature type="domain" description="Amidase" evidence="1">
    <location>
        <begin position="51"/>
        <end position="387"/>
    </location>
</feature>
<sequence>MPGQAALHLLSATQILSLLKDDLITVEDYAHSLLHRIDQRNDIVKAWAYLDMPTEFGCSLYQGNQPSFDSSAVSILRNAGALIFGKTTTSELTWLNSGPQTTNPHDVNRTPGGSSTGSAAAVADFQVPLSIGTQTGGSLIRPASYTGTFAMKPTYNAISLEGQKICSISLDTLGFFARSIEDLQLLADVFSLKNTHPHKIIPIREPRIAFMQTPMWDQAGPGTINAMDTAFTILHNRGIKVDQVPLPPEYTNPKMLIENFNTIYETEAQSSFRQEYNMDKSKLHPEIRALVETPSCTSQQYSQALDYFTRIRKIFTSPILTQYDAILTPSVPDEAPPGLHDMGSSVFNFFWSSIHMPVLNIPAFVGPNKMPIGLSFIAAPFCDQQLLHLAKSIADSLMSDGGWKIDLPV</sequence>
<dbReference type="PANTHER" id="PTHR11895:SF151">
    <property type="entry name" value="GLUTAMYL-TRNA(GLN) AMIDOTRANSFERASE SUBUNIT A"/>
    <property type="match status" value="1"/>
</dbReference>
<gene>
    <name evidence="2" type="ORF">EAE98_010259</name>
</gene>
<name>A0ABQ7I920_9HELO</name>
<organism evidence="2 3">
    <name type="scientific">Botrytis deweyae</name>
    <dbReference type="NCBI Taxonomy" id="2478750"/>
    <lineage>
        <taxon>Eukaryota</taxon>
        <taxon>Fungi</taxon>
        <taxon>Dikarya</taxon>
        <taxon>Ascomycota</taxon>
        <taxon>Pezizomycotina</taxon>
        <taxon>Leotiomycetes</taxon>
        <taxon>Helotiales</taxon>
        <taxon>Sclerotiniaceae</taxon>
        <taxon>Botrytis</taxon>
    </lineage>
</organism>